<proteinExistence type="predicted"/>
<dbReference type="GO" id="GO:0004640">
    <property type="term" value="F:phosphoribosylanthranilate isomerase activity"/>
    <property type="evidence" value="ECO:0007669"/>
    <property type="project" value="TreeGrafter"/>
</dbReference>
<dbReference type="Gene3D" id="3.20.20.70">
    <property type="entry name" value="Aldolase class I"/>
    <property type="match status" value="1"/>
</dbReference>
<dbReference type="InterPro" id="IPR013798">
    <property type="entry name" value="Indole-3-glycerol_P_synth_dom"/>
</dbReference>
<organism evidence="10 11">
    <name type="scientific">Candidatus Merdimorpha stercoravium</name>
    <dbReference type="NCBI Taxonomy" id="2840863"/>
    <lineage>
        <taxon>Bacteria</taxon>
        <taxon>Pseudomonadati</taxon>
        <taxon>Bacteroidota</taxon>
        <taxon>Flavobacteriia</taxon>
        <taxon>Flavobacteriales</taxon>
        <taxon>Candidatus Merdimorpha</taxon>
    </lineage>
</organism>
<accession>A0A9D1HA10</accession>
<dbReference type="InterPro" id="IPR011060">
    <property type="entry name" value="RibuloseP-bd_barrel"/>
</dbReference>
<evidence type="ECO:0000259" key="9">
    <source>
        <dbReference type="Pfam" id="PF00218"/>
    </source>
</evidence>
<evidence type="ECO:0000256" key="8">
    <source>
        <dbReference type="ARBA" id="ARBA00023239"/>
    </source>
</evidence>
<feature type="domain" description="Indole-3-glycerol phosphate synthase" evidence="9">
    <location>
        <begin position="5"/>
        <end position="253"/>
    </location>
</feature>
<evidence type="ECO:0000256" key="7">
    <source>
        <dbReference type="ARBA" id="ARBA00023141"/>
    </source>
</evidence>
<dbReference type="InterPro" id="IPR045186">
    <property type="entry name" value="Indole-3-glycerol_P_synth"/>
</dbReference>
<dbReference type="GO" id="GO:0004425">
    <property type="term" value="F:indole-3-glycerol-phosphate synthase activity"/>
    <property type="evidence" value="ECO:0007669"/>
    <property type="project" value="UniProtKB-EC"/>
</dbReference>
<dbReference type="GO" id="GO:0000162">
    <property type="term" value="P:L-tryptophan biosynthetic process"/>
    <property type="evidence" value="ECO:0007669"/>
    <property type="project" value="UniProtKB-KW"/>
</dbReference>
<dbReference type="FunFam" id="3.20.20.70:FF:000024">
    <property type="entry name" value="Indole-3-glycerol phosphate synthase"/>
    <property type="match status" value="1"/>
</dbReference>
<keyword evidence="8 10" id="KW-0456">Lyase</keyword>
<comment type="catalytic activity">
    <reaction evidence="1">
        <text>1-(2-carboxyphenylamino)-1-deoxy-D-ribulose 5-phosphate + H(+) = (1S,2R)-1-C-(indol-3-yl)glycerol 3-phosphate + CO2 + H2O</text>
        <dbReference type="Rhea" id="RHEA:23476"/>
        <dbReference type="ChEBI" id="CHEBI:15377"/>
        <dbReference type="ChEBI" id="CHEBI:15378"/>
        <dbReference type="ChEBI" id="CHEBI:16526"/>
        <dbReference type="ChEBI" id="CHEBI:58613"/>
        <dbReference type="ChEBI" id="CHEBI:58866"/>
        <dbReference type="EC" id="4.1.1.48"/>
    </reaction>
</comment>
<dbReference type="InterPro" id="IPR001468">
    <property type="entry name" value="Indole-3-GlycerolPSynthase_CS"/>
</dbReference>
<comment type="pathway">
    <text evidence="2">Amino-acid biosynthesis; L-tryptophan biosynthesis; L-tryptophan from chorismate: step 4/5.</text>
</comment>
<sequence length="261" mass="28704">MEDILKRIVEEKRREVAVEKKTVPVERLRESLYYARERVSMARSLAGSRPVGIIAEFKRRSPSKGYIRQGADAARTVAEYAAAGAAACSVLTDRMFFSGGAGDLAAARKATDLPLLRKDFTVDGYQLHQAASWGADAVLLIAAVLSPQQCRELACQAHELGLEVLLEVHGPQELTHLCPEVDMVGVNNRDLRTFRTDIRASLQLAGELPADKVRVSESGIDSPQAVSELKKAGYAGFLIGERFMREDRPGEALQDFLRHVD</sequence>
<evidence type="ECO:0000256" key="1">
    <source>
        <dbReference type="ARBA" id="ARBA00001633"/>
    </source>
</evidence>
<dbReference type="AlphaFoldDB" id="A0A9D1HA10"/>
<evidence type="ECO:0000313" key="10">
    <source>
        <dbReference type="EMBL" id="HIT98146.1"/>
    </source>
</evidence>
<keyword evidence="6" id="KW-0822">Tryptophan biosynthesis</keyword>
<dbReference type="PANTHER" id="PTHR22854:SF2">
    <property type="entry name" value="INDOLE-3-GLYCEROL-PHOSPHATE SYNTHASE"/>
    <property type="match status" value="1"/>
</dbReference>
<dbReference type="Proteomes" id="UP000824161">
    <property type="component" value="Unassembled WGS sequence"/>
</dbReference>
<dbReference type="CDD" id="cd00331">
    <property type="entry name" value="IGPS"/>
    <property type="match status" value="1"/>
</dbReference>
<keyword evidence="5" id="KW-0210">Decarboxylase</keyword>
<evidence type="ECO:0000256" key="2">
    <source>
        <dbReference type="ARBA" id="ARBA00004696"/>
    </source>
</evidence>
<reference evidence="10" key="1">
    <citation type="submission" date="2020-10" db="EMBL/GenBank/DDBJ databases">
        <authorList>
            <person name="Gilroy R."/>
        </authorList>
    </citation>
    <scope>NUCLEOTIDE SEQUENCE</scope>
    <source>
        <strain evidence="10">1383</strain>
    </source>
</reference>
<dbReference type="NCBIfam" id="NF001377">
    <property type="entry name" value="PRK00278.2-4"/>
    <property type="match status" value="1"/>
</dbReference>
<dbReference type="EC" id="4.1.1.48" evidence="3"/>
<evidence type="ECO:0000256" key="3">
    <source>
        <dbReference type="ARBA" id="ARBA00012362"/>
    </source>
</evidence>
<dbReference type="Pfam" id="PF00218">
    <property type="entry name" value="IGPS"/>
    <property type="match status" value="1"/>
</dbReference>
<keyword evidence="7" id="KW-0057">Aromatic amino acid biosynthesis</keyword>
<dbReference type="SUPFAM" id="SSF51366">
    <property type="entry name" value="Ribulose-phoshate binding barrel"/>
    <property type="match status" value="1"/>
</dbReference>
<dbReference type="PANTHER" id="PTHR22854">
    <property type="entry name" value="TRYPTOPHAN BIOSYNTHESIS PROTEIN"/>
    <property type="match status" value="1"/>
</dbReference>
<dbReference type="EMBL" id="DVLY01000113">
    <property type="protein sequence ID" value="HIT98146.1"/>
    <property type="molecule type" value="Genomic_DNA"/>
</dbReference>
<evidence type="ECO:0000256" key="4">
    <source>
        <dbReference type="ARBA" id="ARBA00022605"/>
    </source>
</evidence>
<gene>
    <name evidence="10" type="primary">trpC</name>
    <name evidence="10" type="ORF">IAC44_04830</name>
</gene>
<evidence type="ECO:0000256" key="5">
    <source>
        <dbReference type="ARBA" id="ARBA00022793"/>
    </source>
</evidence>
<protein>
    <recommendedName>
        <fullName evidence="3">indole-3-glycerol-phosphate synthase</fullName>
        <ecNumber evidence="3">4.1.1.48</ecNumber>
    </recommendedName>
</protein>
<evidence type="ECO:0000256" key="6">
    <source>
        <dbReference type="ARBA" id="ARBA00022822"/>
    </source>
</evidence>
<evidence type="ECO:0000313" key="11">
    <source>
        <dbReference type="Proteomes" id="UP000824161"/>
    </source>
</evidence>
<name>A0A9D1HA10_9FLAO</name>
<dbReference type="InterPro" id="IPR013785">
    <property type="entry name" value="Aldolase_TIM"/>
</dbReference>
<reference evidence="10" key="2">
    <citation type="journal article" date="2021" name="PeerJ">
        <title>Extensive microbial diversity within the chicken gut microbiome revealed by metagenomics and culture.</title>
        <authorList>
            <person name="Gilroy R."/>
            <person name="Ravi A."/>
            <person name="Getino M."/>
            <person name="Pursley I."/>
            <person name="Horton D.L."/>
            <person name="Alikhan N.F."/>
            <person name="Baker D."/>
            <person name="Gharbi K."/>
            <person name="Hall N."/>
            <person name="Watson M."/>
            <person name="Adriaenssens E.M."/>
            <person name="Foster-Nyarko E."/>
            <person name="Jarju S."/>
            <person name="Secka A."/>
            <person name="Antonio M."/>
            <person name="Oren A."/>
            <person name="Chaudhuri R.R."/>
            <person name="La Ragione R."/>
            <person name="Hildebrand F."/>
            <person name="Pallen M.J."/>
        </authorList>
    </citation>
    <scope>NUCLEOTIDE SEQUENCE</scope>
    <source>
        <strain evidence="10">1383</strain>
    </source>
</reference>
<comment type="caution">
    <text evidence="10">The sequence shown here is derived from an EMBL/GenBank/DDBJ whole genome shotgun (WGS) entry which is preliminary data.</text>
</comment>
<dbReference type="PROSITE" id="PS00614">
    <property type="entry name" value="IGPS"/>
    <property type="match status" value="1"/>
</dbReference>
<keyword evidence="4" id="KW-0028">Amino-acid biosynthesis</keyword>